<keyword evidence="2" id="KW-1185">Reference proteome</keyword>
<gene>
    <name evidence="1" type="ORF">ACFL27_26450</name>
</gene>
<sequence length="130" mass="14487">MKRQGLILLIFIFLLFGTDYIRADTSQTKTYSQNDSYWELKSSSATGLEINFHFPEAATTLIQLNNKTYQRVSIGQLGTFVPCGAPEIPGLCIPFYAPPGSNIEISWQGKPCPYRLEALLPPRPTTVIST</sequence>
<feature type="non-terminal residue" evidence="1">
    <location>
        <position position="130"/>
    </location>
</feature>
<dbReference type="EMBL" id="JBHPBY010000590">
    <property type="protein sequence ID" value="MFC1853740.1"/>
    <property type="molecule type" value="Genomic_DNA"/>
</dbReference>
<comment type="caution">
    <text evidence="1">The sequence shown here is derived from an EMBL/GenBank/DDBJ whole genome shotgun (WGS) entry which is preliminary data.</text>
</comment>
<name>A0ABV6Z5Q5_UNCC1</name>
<proteinExistence type="predicted"/>
<evidence type="ECO:0000313" key="1">
    <source>
        <dbReference type="EMBL" id="MFC1853740.1"/>
    </source>
</evidence>
<dbReference type="InterPro" id="IPR038490">
    <property type="entry name" value="Gingipain_propep_sf"/>
</dbReference>
<organism evidence="1 2">
    <name type="scientific">candidate division CSSED10-310 bacterium</name>
    <dbReference type="NCBI Taxonomy" id="2855610"/>
    <lineage>
        <taxon>Bacteria</taxon>
        <taxon>Bacteria division CSSED10-310</taxon>
    </lineage>
</organism>
<dbReference type="Gene3D" id="2.60.40.3800">
    <property type="match status" value="1"/>
</dbReference>
<evidence type="ECO:0000313" key="2">
    <source>
        <dbReference type="Proteomes" id="UP001594351"/>
    </source>
</evidence>
<reference evidence="1 2" key="1">
    <citation type="submission" date="2024-09" db="EMBL/GenBank/DDBJ databases">
        <title>Laminarin stimulates single cell rates of sulfate reduction while oxygen inhibits transcriptomic activity in coastal marine sediment.</title>
        <authorList>
            <person name="Lindsay M."/>
            <person name="Orcutt B."/>
            <person name="Emerson D."/>
            <person name="Stepanauskas R."/>
            <person name="D'Angelo T."/>
        </authorList>
    </citation>
    <scope>NUCLEOTIDE SEQUENCE [LARGE SCALE GENOMIC DNA]</scope>
    <source>
        <strain evidence="1">SAG AM-311-K15</strain>
    </source>
</reference>
<dbReference type="Proteomes" id="UP001594351">
    <property type="component" value="Unassembled WGS sequence"/>
</dbReference>
<accession>A0ABV6Z5Q5</accession>
<protein>
    <submittedName>
        <fullName evidence="1">Uncharacterized protein</fullName>
    </submittedName>
</protein>